<reference evidence="2 3" key="1">
    <citation type="submission" date="2018-06" db="EMBL/GenBank/DDBJ databases">
        <title>Comparative genomics reveals the genomic features of Rhizophagus irregularis, R. cerebriforme, R. diaphanum and Gigaspora rosea, and their symbiotic lifestyle signature.</title>
        <authorList>
            <person name="Morin E."/>
            <person name="San Clemente H."/>
            <person name="Chen E.C.H."/>
            <person name="De La Providencia I."/>
            <person name="Hainaut M."/>
            <person name="Kuo A."/>
            <person name="Kohler A."/>
            <person name="Murat C."/>
            <person name="Tang N."/>
            <person name="Roy S."/>
            <person name="Loubradou J."/>
            <person name="Henrissat B."/>
            <person name="Grigoriev I.V."/>
            <person name="Corradi N."/>
            <person name="Roux C."/>
            <person name="Martin F.M."/>
        </authorList>
    </citation>
    <scope>NUCLEOTIDE SEQUENCE [LARGE SCALE GENOMIC DNA]</scope>
    <source>
        <strain evidence="2 3">DAOM 227022</strain>
    </source>
</reference>
<accession>A0A397SUS7</accession>
<evidence type="ECO:0000313" key="3">
    <source>
        <dbReference type="Proteomes" id="UP000265703"/>
    </source>
</evidence>
<organism evidence="2 3">
    <name type="scientific">Glomus cerebriforme</name>
    <dbReference type="NCBI Taxonomy" id="658196"/>
    <lineage>
        <taxon>Eukaryota</taxon>
        <taxon>Fungi</taxon>
        <taxon>Fungi incertae sedis</taxon>
        <taxon>Mucoromycota</taxon>
        <taxon>Glomeromycotina</taxon>
        <taxon>Glomeromycetes</taxon>
        <taxon>Glomerales</taxon>
        <taxon>Glomeraceae</taxon>
        <taxon>Glomus</taxon>
    </lineage>
</organism>
<evidence type="ECO:0000313" key="2">
    <source>
        <dbReference type="EMBL" id="RIA86651.1"/>
    </source>
</evidence>
<feature type="region of interest" description="Disordered" evidence="1">
    <location>
        <begin position="1"/>
        <end position="20"/>
    </location>
</feature>
<protein>
    <submittedName>
        <fullName evidence="2">Uncharacterized protein</fullName>
    </submittedName>
</protein>
<proteinExistence type="predicted"/>
<gene>
    <name evidence="2" type="ORF">C1645_828931</name>
</gene>
<comment type="caution">
    <text evidence="2">The sequence shown here is derived from an EMBL/GenBank/DDBJ whole genome shotgun (WGS) entry which is preliminary data.</text>
</comment>
<sequence>MIKDHNHEYESNEKSDMKINSEYKDSYSEEDNEQLLKEFGLEDVNEILSKNDYQFLEKSNLKNDPNASIEHKLIKIYKLSWRSDKVTELLHIINKYVKEYFSENKKMHF</sequence>
<keyword evidence="3" id="KW-1185">Reference proteome</keyword>
<dbReference type="AlphaFoldDB" id="A0A397SUS7"/>
<dbReference type="EMBL" id="QKYT01000351">
    <property type="protein sequence ID" value="RIA86651.1"/>
    <property type="molecule type" value="Genomic_DNA"/>
</dbReference>
<dbReference type="Proteomes" id="UP000265703">
    <property type="component" value="Unassembled WGS sequence"/>
</dbReference>
<evidence type="ECO:0000256" key="1">
    <source>
        <dbReference type="SAM" id="MobiDB-lite"/>
    </source>
</evidence>
<name>A0A397SUS7_9GLOM</name>
<dbReference type="OrthoDB" id="2432028at2759"/>